<evidence type="ECO:0000313" key="1">
    <source>
        <dbReference type="EMBL" id="OBV37543.1"/>
    </source>
</evidence>
<keyword evidence="2" id="KW-1185">Reference proteome</keyword>
<dbReference type="Proteomes" id="UP000092713">
    <property type="component" value="Unassembled WGS sequence"/>
</dbReference>
<dbReference type="STRING" id="1747903.ASR47_1003203"/>
<proteinExistence type="predicted"/>
<organism evidence="1 2">
    <name type="scientific">Janthinobacterium psychrotolerans</name>
    <dbReference type="NCBI Taxonomy" id="1747903"/>
    <lineage>
        <taxon>Bacteria</taxon>
        <taxon>Pseudomonadati</taxon>
        <taxon>Pseudomonadota</taxon>
        <taxon>Betaproteobacteria</taxon>
        <taxon>Burkholderiales</taxon>
        <taxon>Oxalobacteraceae</taxon>
        <taxon>Janthinobacterium</taxon>
    </lineage>
</organism>
<protein>
    <submittedName>
        <fullName evidence="1">Uncharacterized protein</fullName>
    </submittedName>
</protein>
<accession>A0A1A7BZN4</accession>
<dbReference type="EMBL" id="LOCQ01000060">
    <property type="protein sequence ID" value="OBV37543.1"/>
    <property type="molecule type" value="Genomic_DNA"/>
</dbReference>
<gene>
    <name evidence="1" type="ORF">ASR47_1003203</name>
</gene>
<reference evidence="1 2" key="1">
    <citation type="submission" date="2016-04" db="EMBL/GenBank/DDBJ databases">
        <title>Draft genome sequence of Janthinobacterium psychrotolerans sp. nov., isolated from freshwater sediments in Denmark.</title>
        <authorList>
            <person name="Gong X."/>
            <person name="Skrivergaard S."/>
            <person name="Korsgaard B.S."/>
            <person name="Schreiber L."/>
            <person name="Marshall I.P."/>
            <person name="Finster K."/>
            <person name="Schramm A."/>
        </authorList>
    </citation>
    <scope>NUCLEOTIDE SEQUENCE [LARGE SCALE GENOMIC DNA]</scope>
    <source>
        <strain evidence="1 2">S3-2</strain>
    </source>
</reference>
<evidence type="ECO:0000313" key="2">
    <source>
        <dbReference type="Proteomes" id="UP000092713"/>
    </source>
</evidence>
<sequence length="112" mass="12352">MAVTHQHLPVDQVRPGMILSDVLLDAHGQVLLPQGAVLTENMLSLMPRHNIDMLPIAAAAISPQEQALQQDAHRARLAHLFRKYDPDNPDDAATSMLHSYVNSYRLGRGEPA</sequence>
<dbReference type="PATRIC" id="fig|1747903.4.peg.1065"/>
<comment type="caution">
    <text evidence="1">The sequence shown here is derived from an EMBL/GenBank/DDBJ whole genome shotgun (WGS) entry which is preliminary data.</text>
</comment>
<dbReference type="AlphaFoldDB" id="A0A1A7BZN4"/>
<name>A0A1A7BZN4_9BURK</name>
<dbReference type="RefSeq" id="WP_065309774.1">
    <property type="nucleotide sequence ID" value="NZ_LOCQ01000060.1"/>
</dbReference>